<accession>A0A1M6LXV1</accession>
<evidence type="ECO:0000256" key="2">
    <source>
        <dbReference type="SAM" id="SignalP"/>
    </source>
</evidence>
<keyword evidence="1" id="KW-1133">Transmembrane helix</keyword>
<evidence type="ECO:0000313" key="4">
    <source>
        <dbReference type="Proteomes" id="UP000184474"/>
    </source>
</evidence>
<gene>
    <name evidence="3" type="ORF">SAMN04488028_1011138</name>
</gene>
<organism evidence="3 4">
    <name type="scientific">Reichenbachiella agariperforans</name>
    <dbReference type="NCBI Taxonomy" id="156994"/>
    <lineage>
        <taxon>Bacteria</taxon>
        <taxon>Pseudomonadati</taxon>
        <taxon>Bacteroidota</taxon>
        <taxon>Cytophagia</taxon>
        <taxon>Cytophagales</taxon>
        <taxon>Reichenbachiellaceae</taxon>
        <taxon>Reichenbachiella</taxon>
    </lineage>
</organism>
<dbReference type="STRING" id="156994.SAMN04488028_1011138"/>
<evidence type="ECO:0008006" key="5">
    <source>
        <dbReference type="Google" id="ProtNLM"/>
    </source>
</evidence>
<feature type="chain" id="PRO_5012229370" description="DUF3153 domain-containing protein" evidence="2">
    <location>
        <begin position="23"/>
        <end position="209"/>
    </location>
</feature>
<feature type="transmembrane region" description="Helical" evidence="1">
    <location>
        <begin position="176"/>
        <end position="194"/>
    </location>
</feature>
<evidence type="ECO:0000256" key="1">
    <source>
        <dbReference type="SAM" id="Phobius"/>
    </source>
</evidence>
<keyword evidence="2" id="KW-0732">Signal</keyword>
<dbReference type="AlphaFoldDB" id="A0A1M6LXV1"/>
<proteinExistence type="predicted"/>
<dbReference type="Proteomes" id="UP000184474">
    <property type="component" value="Unassembled WGS sequence"/>
</dbReference>
<sequence length="209" mass="23600">MKKITLFLLGIVLLLNSAKAHQADISSITLVQHNEQWTMQLNAAAAAFQYVVKQQFGENAYTTAEEFNQLLVNHLRKSIDLRVDGKQVEVGHGFVQLAHATSVIFELHSIPVSIQEISIQNQAFKNIHQSRSLFSISKEGLEKKAFVLHKENNYRLDLALQDNAIVENTQKATQSWLMLPSLALLVGFTVYFLWRGAYKRKGLTVTHPS</sequence>
<evidence type="ECO:0000313" key="3">
    <source>
        <dbReference type="EMBL" id="SHJ76026.1"/>
    </source>
</evidence>
<reference evidence="4" key="1">
    <citation type="submission" date="2016-11" db="EMBL/GenBank/DDBJ databases">
        <authorList>
            <person name="Varghese N."/>
            <person name="Submissions S."/>
        </authorList>
    </citation>
    <scope>NUCLEOTIDE SEQUENCE [LARGE SCALE GENOMIC DNA]</scope>
    <source>
        <strain evidence="4">DSM 26134</strain>
    </source>
</reference>
<keyword evidence="4" id="KW-1185">Reference proteome</keyword>
<keyword evidence="1" id="KW-0812">Transmembrane</keyword>
<protein>
    <recommendedName>
        <fullName evidence="5">DUF3153 domain-containing protein</fullName>
    </recommendedName>
</protein>
<name>A0A1M6LXV1_REIAG</name>
<keyword evidence="1" id="KW-0472">Membrane</keyword>
<dbReference type="EMBL" id="FRAA01000001">
    <property type="protein sequence ID" value="SHJ76026.1"/>
    <property type="molecule type" value="Genomic_DNA"/>
</dbReference>
<feature type="signal peptide" evidence="2">
    <location>
        <begin position="1"/>
        <end position="22"/>
    </location>
</feature>
<dbReference type="RefSeq" id="WP_073120219.1">
    <property type="nucleotide sequence ID" value="NZ_FRAA01000001.1"/>
</dbReference>